<organism evidence="4 5">
    <name type="scientific">Ciceribacter selenitireducens ATCC BAA-1503</name>
    <dbReference type="NCBI Taxonomy" id="1336235"/>
    <lineage>
        <taxon>Bacteria</taxon>
        <taxon>Pseudomonadati</taxon>
        <taxon>Pseudomonadota</taxon>
        <taxon>Alphaproteobacteria</taxon>
        <taxon>Hyphomicrobiales</taxon>
        <taxon>Rhizobiaceae</taxon>
        <taxon>Ciceribacter</taxon>
    </lineage>
</organism>
<feature type="compositionally biased region" description="Low complexity" evidence="1">
    <location>
        <begin position="186"/>
        <end position="202"/>
    </location>
</feature>
<dbReference type="Pfam" id="PF05239">
    <property type="entry name" value="PRC"/>
    <property type="match status" value="1"/>
</dbReference>
<feature type="signal peptide" evidence="2">
    <location>
        <begin position="1"/>
        <end position="25"/>
    </location>
</feature>
<dbReference type="EMBL" id="UEYP01000010">
    <property type="protein sequence ID" value="SSC64326.1"/>
    <property type="molecule type" value="Genomic_DNA"/>
</dbReference>
<evidence type="ECO:0000256" key="2">
    <source>
        <dbReference type="SAM" id="SignalP"/>
    </source>
</evidence>
<keyword evidence="2" id="KW-0732">Signal</keyword>
<dbReference type="PANTHER" id="PTHR36505">
    <property type="entry name" value="BLR1072 PROTEIN"/>
    <property type="match status" value="1"/>
</dbReference>
<proteinExistence type="predicted"/>
<feature type="chain" id="PRO_5016986981" description="PRC-barrel domain-containing protein" evidence="2">
    <location>
        <begin position="26"/>
        <end position="202"/>
    </location>
</feature>
<dbReference type="RefSeq" id="WP_115671509.1">
    <property type="nucleotide sequence ID" value="NZ_UEYP01000010.1"/>
</dbReference>
<evidence type="ECO:0000256" key="1">
    <source>
        <dbReference type="SAM" id="MobiDB-lite"/>
    </source>
</evidence>
<dbReference type="InterPro" id="IPR011033">
    <property type="entry name" value="PRC_barrel-like_sf"/>
</dbReference>
<feature type="region of interest" description="Disordered" evidence="1">
    <location>
        <begin position="47"/>
        <end position="71"/>
    </location>
</feature>
<protein>
    <recommendedName>
        <fullName evidence="3">PRC-barrel domain-containing protein</fullName>
    </recommendedName>
</protein>
<dbReference type="PANTHER" id="PTHR36505:SF1">
    <property type="entry name" value="BLR1072 PROTEIN"/>
    <property type="match status" value="1"/>
</dbReference>
<reference evidence="5" key="1">
    <citation type="submission" date="2018-07" db="EMBL/GenBank/DDBJ databases">
        <authorList>
            <person name="Peiro R."/>
            <person name="Begona"/>
            <person name="Cbmso G."/>
            <person name="Lopez M."/>
            <person name="Gonzalez S."/>
        </authorList>
    </citation>
    <scope>NUCLEOTIDE SEQUENCE [LARGE SCALE GENOMIC DNA]</scope>
</reference>
<sequence length="202" mass="20406">MKKTLNAFAAAVLLGSTAIAPLAYAQDATAPAAGTEAPAATGTEAPAVAPMTDTAPNAAATTPSDPAAANSNMAATTDTYLTEQSESQLSANNFIGQSVYTSGDESIGEINDLIIEEKGGIVAAVIGVGGFLGIGEKDVAVPMSKITVTRDADDADELRLTTMETAETLKGAPEFKKLNDQADAGSTMTPTDNTTTSSTVTK</sequence>
<gene>
    <name evidence="4" type="ORF">RHIZ70_34</name>
</gene>
<dbReference type="OrthoDB" id="7818259at2"/>
<dbReference type="SUPFAM" id="SSF50346">
    <property type="entry name" value="PRC-barrel domain"/>
    <property type="match status" value="1"/>
</dbReference>
<feature type="domain" description="PRC-barrel" evidence="3">
    <location>
        <begin position="88"/>
        <end position="151"/>
    </location>
</feature>
<evidence type="ECO:0000259" key="3">
    <source>
        <dbReference type="Pfam" id="PF05239"/>
    </source>
</evidence>
<dbReference type="STRING" id="1336235.GCA_000518785_02541"/>
<feature type="region of interest" description="Disordered" evidence="1">
    <location>
        <begin position="170"/>
        <end position="202"/>
    </location>
</feature>
<evidence type="ECO:0000313" key="5">
    <source>
        <dbReference type="Proteomes" id="UP000254764"/>
    </source>
</evidence>
<accession>A0A376A959</accession>
<dbReference type="Gene3D" id="2.30.30.240">
    <property type="entry name" value="PRC-barrel domain"/>
    <property type="match status" value="1"/>
</dbReference>
<dbReference type="AlphaFoldDB" id="A0A376A959"/>
<evidence type="ECO:0000313" key="4">
    <source>
        <dbReference type="EMBL" id="SSC64326.1"/>
    </source>
</evidence>
<keyword evidence="5" id="KW-1185">Reference proteome</keyword>
<dbReference type="InterPro" id="IPR027275">
    <property type="entry name" value="PRC-brl_dom"/>
</dbReference>
<name>A0A376A959_9HYPH</name>
<dbReference type="Proteomes" id="UP000254764">
    <property type="component" value="Unassembled WGS sequence"/>
</dbReference>